<evidence type="ECO:0000313" key="4">
    <source>
        <dbReference type="Proteomes" id="UP000554482"/>
    </source>
</evidence>
<dbReference type="AlphaFoldDB" id="A0A7J6WF83"/>
<protein>
    <recommendedName>
        <fullName evidence="2">DUF4283 domain-containing protein</fullName>
    </recommendedName>
</protein>
<evidence type="ECO:0000256" key="1">
    <source>
        <dbReference type="SAM" id="MobiDB-lite"/>
    </source>
</evidence>
<accession>A0A7J6WF83</accession>
<name>A0A7J6WF83_THATH</name>
<evidence type="ECO:0000313" key="3">
    <source>
        <dbReference type="EMBL" id="KAF5196116.1"/>
    </source>
</evidence>
<feature type="compositionally biased region" description="Basic and acidic residues" evidence="1">
    <location>
        <begin position="223"/>
        <end position="238"/>
    </location>
</feature>
<comment type="caution">
    <text evidence="3">The sequence shown here is derived from an EMBL/GenBank/DDBJ whole genome shotgun (WGS) entry which is preliminary data.</text>
</comment>
<organism evidence="3 4">
    <name type="scientific">Thalictrum thalictroides</name>
    <name type="common">Rue-anemone</name>
    <name type="synonym">Anemone thalictroides</name>
    <dbReference type="NCBI Taxonomy" id="46969"/>
    <lineage>
        <taxon>Eukaryota</taxon>
        <taxon>Viridiplantae</taxon>
        <taxon>Streptophyta</taxon>
        <taxon>Embryophyta</taxon>
        <taxon>Tracheophyta</taxon>
        <taxon>Spermatophyta</taxon>
        <taxon>Magnoliopsida</taxon>
        <taxon>Ranunculales</taxon>
        <taxon>Ranunculaceae</taxon>
        <taxon>Thalictroideae</taxon>
        <taxon>Thalictrum</taxon>
    </lineage>
</organism>
<feature type="domain" description="DUF4283" evidence="2">
    <location>
        <begin position="15"/>
        <end position="90"/>
    </location>
</feature>
<evidence type="ECO:0000259" key="2">
    <source>
        <dbReference type="Pfam" id="PF14111"/>
    </source>
</evidence>
<dbReference type="InterPro" id="IPR040256">
    <property type="entry name" value="At4g02000-like"/>
</dbReference>
<dbReference type="PANTHER" id="PTHR31286">
    <property type="entry name" value="GLYCINE-RICH CELL WALL STRUCTURAL PROTEIN 1.8-LIKE"/>
    <property type="match status" value="1"/>
</dbReference>
<keyword evidence="4" id="KW-1185">Reference proteome</keyword>
<dbReference type="OrthoDB" id="1695837at2759"/>
<gene>
    <name evidence="3" type="ORF">FRX31_014297</name>
</gene>
<feature type="region of interest" description="Disordered" evidence="1">
    <location>
        <begin position="204"/>
        <end position="250"/>
    </location>
</feature>
<dbReference type="PANTHER" id="PTHR31286:SF180">
    <property type="entry name" value="OS10G0362600 PROTEIN"/>
    <property type="match status" value="1"/>
</dbReference>
<dbReference type="Proteomes" id="UP000554482">
    <property type="component" value="Unassembled WGS sequence"/>
</dbReference>
<dbReference type="EMBL" id="JABWDY010016421">
    <property type="protein sequence ID" value="KAF5196116.1"/>
    <property type="molecule type" value="Genomic_DNA"/>
</dbReference>
<reference evidence="3 4" key="1">
    <citation type="submission" date="2020-06" db="EMBL/GenBank/DDBJ databases">
        <title>Transcriptomic and genomic resources for Thalictrum thalictroides and T. hernandezii: Facilitating candidate gene discovery in an emerging model plant lineage.</title>
        <authorList>
            <person name="Arias T."/>
            <person name="Riano-Pachon D.M."/>
            <person name="Di Stilio V.S."/>
        </authorList>
    </citation>
    <scope>NUCLEOTIDE SEQUENCE [LARGE SCALE GENOMIC DNA]</scope>
    <source>
        <strain evidence="4">cv. WT478/WT964</strain>
        <tissue evidence="3">Leaves</tissue>
    </source>
</reference>
<dbReference type="Pfam" id="PF14111">
    <property type="entry name" value="DUF4283"/>
    <property type="match status" value="1"/>
</dbReference>
<dbReference type="InterPro" id="IPR025558">
    <property type="entry name" value="DUF4283"/>
</dbReference>
<feature type="non-terminal residue" evidence="3">
    <location>
        <position position="250"/>
    </location>
</feature>
<sequence>MTTPFTNPEHEEDLDWRFTLICRSIIATGESKPNIHNGLRAILKRSNIMAIHMLSNEIFLLRFSSLDSLNVVLKKGPWSIYGQLILMKRYFHNLPPQQVIFESYNIWFHFDNLPYMKSSQLGIFKLLDRVLPISDFHPNNKNDHPPPEGISVRTTIKLDKKLPKGLFTDDSFGGQQWVKFIYHNLPSQFCDHCRLMGHTSPLCPDRMQQADDRIQHSQWPRPSQEERELQPNEPDLRNTTHQQRSIRREQ</sequence>
<proteinExistence type="predicted"/>